<dbReference type="SMART" id="SM00847">
    <property type="entry name" value="HA2"/>
    <property type="match status" value="1"/>
</dbReference>
<evidence type="ECO:0000313" key="6">
    <source>
        <dbReference type="EMBL" id="RSL81036.1"/>
    </source>
</evidence>
<organism evidence="6 7">
    <name type="scientific">Fusarium floridanum</name>
    <dbReference type="NCBI Taxonomy" id="1325733"/>
    <lineage>
        <taxon>Eukaryota</taxon>
        <taxon>Fungi</taxon>
        <taxon>Dikarya</taxon>
        <taxon>Ascomycota</taxon>
        <taxon>Pezizomycotina</taxon>
        <taxon>Sordariomycetes</taxon>
        <taxon>Hypocreomycetidae</taxon>
        <taxon>Hypocreales</taxon>
        <taxon>Nectriaceae</taxon>
        <taxon>Fusarium</taxon>
        <taxon>Fusarium solani species complex</taxon>
    </lineage>
</organism>
<evidence type="ECO:0000259" key="5">
    <source>
        <dbReference type="SMART" id="SM00847"/>
    </source>
</evidence>
<dbReference type="CDD" id="cd17917">
    <property type="entry name" value="DEXHc_RHA-like"/>
    <property type="match status" value="1"/>
</dbReference>
<dbReference type="InterPro" id="IPR007502">
    <property type="entry name" value="Helicase-assoc_dom"/>
</dbReference>
<dbReference type="Pfam" id="PF07717">
    <property type="entry name" value="OB_NTP_bind"/>
    <property type="match status" value="1"/>
</dbReference>
<dbReference type="EMBL" id="NKCL01000131">
    <property type="protein sequence ID" value="RSL81036.1"/>
    <property type="molecule type" value="Genomic_DNA"/>
</dbReference>
<evidence type="ECO:0000313" key="7">
    <source>
        <dbReference type="Proteomes" id="UP000287972"/>
    </source>
</evidence>
<gene>
    <name evidence="6" type="ORF">CEP51_006134</name>
</gene>
<evidence type="ECO:0000256" key="2">
    <source>
        <dbReference type="ARBA" id="ARBA00022801"/>
    </source>
</evidence>
<proteinExistence type="predicted"/>
<keyword evidence="2" id="KW-0378">Hydrolase</keyword>
<keyword evidence="3" id="KW-0347">Helicase</keyword>
<dbReference type="AlphaFoldDB" id="A0A428RU20"/>
<dbReference type="GO" id="GO:0005524">
    <property type="term" value="F:ATP binding"/>
    <property type="evidence" value="ECO:0007669"/>
    <property type="project" value="UniProtKB-KW"/>
</dbReference>
<dbReference type="GO" id="GO:0016787">
    <property type="term" value="F:hydrolase activity"/>
    <property type="evidence" value="ECO:0007669"/>
    <property type="project" value="UniProtKB-KW"/>
</dbReference>
<feature type="domain" description="Helicase-associated" evidence="5">
    <location>
        <begin position="447"/>
        <end position="539"/>
    </location>
</feature>
<evidence type="ECO:0000256" key="4">
    <source>
        <dbReference type="ARBA" id="ARBA00022840"/>
    </source>
</evidence>
<keyword evidence="7" id="KW-1185">Reference proteome</keyword>
<dbReference type="Gene3D" id="1.20.120.1080">
    <property type="match status" value="1"/>
</dbReference>
<accession>A0A428RU20</accession>
<evidence type="ECO:0000256" key="1">
    <source>
        <dbReference type="ARBA" id="ARBA00022741"/>
    </source>
</evidence>
<sequence length="720" mass="80925">MYLFSRSPPRPGRPVTMESLLWHSTTAEQAIALEDGAKNPFLPGSLHSAEYFADLQRRREQYPMCSPEKRQEFLDHYHSKKVTIVVGDRGCGKTTQLAQFILFDEWMNGKLVGCTQTHRSDALSAATQVAKEMEVPLGGIVGCQTHIDDDERSSKDTRLKFLTDSFLLQKLIHPPGLPEYGCIVVDQAHERTLATDMVMAILKHVARAREDLKLVIVLDINAGIDTFTEFFETRNVFRAVEPAIAIQIQYLQDPTPQAFDTAVCVINMIVKSKPKGGILLFLTAEWEVREVCEILGRKTPTLQVIPLGRASPSLEELQDSGAQKCFVATDLVEVGTKIPEITYVVDTGRSRQTRYAPRVGMYNLMTVPISKPAAQLRAAMVSRKQKGGICYRLYTKHAFNSICPPNMHLPIHASEITREILILKCCGFHEISEFEFIDRPDPETVLRALGELRALGYIDGETNITWKGSLAACMPMVHPAWYNAFLEASQLGCLAEIVTIACLLSSQGDLFMRPHERRYDADVKRRQFGHPESDHLARLNAFCAYLRQRDSPCSESGPADWCQSSAIDLEVAEAARLMRDGLMPKVANLLLGNDQVPAMDPRDPGFSEKIRQSLAAGFCHKTAIRSNKGDGTYKTVQQNHPVAPEPDSCLVDMEWEWVIYHDIHYAGIQYMRCVTAINPEWIIDLEHFQDHNLARKFDQVTLRNPDVKASLDRARAEIDS</sequence>
<dbReference type="SUPFAM" id="SSF52540">
    <property type="entry name" value="P-loop containing nucleoside triphosphate hydrolases"/>
    <property type="match status" value="1"/>
</dbReference>
<evidence type="ECO:0000256" key="3">
    <source>
        <dbReference type="ARBA" id="ARBA00022806"/>
    </source>
</evidence>
<dbReference type="PANTHER" id="PTHR18934">
    <property type="entry name" value="ATP-DEPENDENT RNA HELICASE"/>
    <property type="match status" value="1"/>
</dbReference>
<dbReference type="InterPro" id="IPR011709">
    <property type="entry name" value="DEAD-box_helicase_OB_fold"/>
</dbReference>
<dbReference type="InterPro" id="IPR027417">
    <property type="entry name" value="P-loop_NTPase"/>
</dbReference>
<dbReference type="Pfam" id="PF21010">
    <property type="entry name" value="HA2_C"/>
    <property type="match status" value="1"/>
</dbReference>
<comment type="caution">
    <text evidence="6">The sequence shown here is derived from an EMBL/GenBank/DDBJ whole genome shotgun (WGS) entry which is preliminary data.</text>
</comment>
<reference evidence="6 7" key="1">
    <citation type="submission" date="2017-06" db="EMBL/GenBank/DDBJ databases">
        <title>Comparative genomic analysis of Ambrosia Fusariam Clade fungi.</title>
        <authorList>
            <person name="Stajich J.E."/>
            <person name="Carrillo J."/>
            <person name="Kijimoto T."/>
            <person name="Eskalen A."/>
            <person name="O'Donnell K."/>
            <person name="Kasson M."/>
        </authorList>
    </citation>
    <scope>NUCLEOTIDE SEQUENCE [LARGE SCALE GENOMIC DNA]</scope>
    <source>
        <strain evidence="6 7">NRRL62606</strain>
    </source>
</reference>
<dbReference type="Gene3D" id="3.40.50.300">
    <property type="entry name" value="P-loop containing nucleotide triphosphate hydrolases"/>
    <property type="match status" value="2"/>
</dbReference>
<dbReference type="GO" id="GO:0004386">
    <property type="term" value="F:helicase activity"/>
    <property type="evidence" value="ECO:0007669"/>
    <property type="project" value="UniProtKB-KW"/>
</dbReference>
<dbReference type="Proteomes" id="UP000287972">
    <property type="component" value="Unassembled WGS sequence"/>
</dbReference>
<dbReference type="PANTHER" id="PTHR18934:SF99">
    <property type="entry name" value="ATP-DEPENDENT RNA HELICASE DHX37-RELATED"/>
    <property type="match status" value="1"/>
</dbReference>
<keyword evidence="1" id="KW-0547">Nucleotide-binding</keyword>
<protein>
    <recommendedName>
        <fullName evidence="5">Helicase-associated domain-containing protein</fullName>
    </recommendedName>
</protein>
<keyword evidence="4" id="KW-0067">ATP-binding</keyword>
<name>A0A428RU20_9HYPO</name>
<dbReference type="GO" id="GO:0003723">
    <property type="term" value="F:RNA binding"/>
    <property type="evidence" value="ECO:0007669"/>
    <property type="project" value="TreeGrafter"/>
</dbReference>